<protein>
    <recommendedName>
        <fullName evidence="3">PD(D/E)XK endonuclease domain-containing protein</fullName>
    </recommendedName>
</protein>
<sequence>MSKISSWHVGVAAEAFAAGMFARCGYDVSVQYGANQPEYDLMIAKGEKILKISVKGSQDGGWGLTQNYKKGLDYHQAVDKWFEKHKSKTIFCFVQFKNTALNELPRLYLATPHEVAETLKKSAGGRGDTILAEEHKWGITAYAAGTVDKIPESWNFSRDRIEELFVTA</sequence>
<name>A0A1M5QAD2_9FIRM</name>
<evidence type="ECO:0000313" key="2">
    <source>
        <dbReference type="Proteomes" id="UP000183954"/>
    </source>
</evidence>
<reference evidence="2" key="1">
    <citation type="submission" date="2016-11" db="EMBL/GenBank/DDBJ databases">
        <authorList>
            <person name="Varghese N."/>
            <person name="Submissions S."/>
        </authorList>
    </citation>
    <scope>NUCLEOTIDE SEQUENCE [LARGE SCALE GENOMIC DNA]</scope>
    <source>
        <strain evidence="2">DSM 15449</strain>
    </source>
</reference>
<evidence type="ECO:0000313" key="1">
    <source>
        <dbReference type="EMBL" id="SHH10992.1"/>
    </source>
</evidence>
<accession>A0A1M5QAD2</accession>
<dbReference type="STRING" id="1121420.SAMN02746098_00191"/>
<keyword evidence="2" id="KW-1185">Reference proteome</keyword>
<proteinExistence type="predicted"/>
<dbReference type="Proteomes" id="UP000183954">
    <property type="component" value="Unassembled WGS sequence"/>
</dbReference>
<dbReference type="AlphaFoldDB" id="A0A1M5QAD2"/>
<dbReference type="GO" id="GO:0003676">
    <property type="term" value="F:nucleic acid binding"/>
    <property type="evidence" value="ECO:0007669"/>
    <property type="project" value="InterPro"/>
</dbReference>
<gene>
    <name evidence="1" type="ORF">SAMN02746098_00191</name>
</gene>
<dbReference type="OrthoDB" id="8446682at2"/>
<organism evidence="1 2">
    <name type="scientific">Desulfosporosinus lacus DSM 15449</name>
    <dbReference type="NCBI Taxonomy" id="1121420"/>
    <lineage>
        <taxon>Bacteria</taxon>
        <taxon>Bacillati</taxon>
        <taxon>Bacillota</taxon>
        <taxon>Clostridia</taxon>
        <taxon>Eubacteriales</taxon>
        <taxon>Desulfitobacteriaceae</taxon>
        <taxon>Desulfosporosinus</taxon>
    </lineage>
</organism>
<dbReference type="EMBL" id="FQXJ01000003">
    <property type="protein sequence ID" value="SHH10992.1"/>
    <property type="molecule type" value="Genomic_DNA"/>
</dbReference>
<evidence type="ECO:0008006" key="3">
    <source>
        <dbReference type="Google" id="ProtNLM"/>
    </source>
</evidence>
<dbReference type="InterPro" id="IPR011856">
    <property type="entry name" value="tRNA_endonuc-like_dom_sf"/>
</dbReference>
<dbReference type="Gene3D" id="3.40.1350.10">
    <property type="match status" value="1"/>
</dbReference>